<comment type="function">
    <text evidence="2">Regulator of type 1 phosphatases which maintains protein phosphatase activity under strict control.</text>
</comment>
<dbReference type="AlphaFoldDB" id="H2AQ31"/>
<accession>H2AQ31</accession>
<dbReference type="FunCoup" id="H2AQ31">
    <property type="interactions" value="193"/>
</dbReference>
<dbReference type="InterPro" id="IPR011107">
    <property type="entry name" value="PPI_Ypi1"/>
</dbReference>
<dbReference type="GO" id="GO:1900180">
    <property type="term" value="P:regulation of protein localization to nucleus"/>
    <property type="evidence" value="ECO:0007669"/>
    <property type="project" value="EnsemblFungi"/>
</dbReference>
<dbReference type="Pfam" id="PF07491">
    <property type="entry name" value="PPI_Ypi1"/>
    <property type="match status" value="1"/>
</dbReference>
<proteinExistence type="inferred from homology"/>
<protein>
    <recommendedName>
        <fullName evidence="2">Type 1 phosphatases regulator</fullName>
    </recommendedName>
</protein>
<dbReference type="OrthoDB" id="307488at2759"/>
<dbReference type="GO" id="GO:0005977">
    <property type="term" value="P:glycogen metabolic process"/>
    <property type="evidence" value="ECO:0007669"/>
    <property type="project" value="EnsemblFungi"/>
</dbReference>
<dbReference type="GO" id="GO:0008157">
    <property type="term" value="F:protein phosphatase 1 binding"/>
    <property type="evidence" value="ECO:0007669"/>
    <property type="project" value="TreeGrafter"/>
</dbReference>
<dbReference type="STRING" id="1071382.H2AQ31"/>
<comment type="similarity">
    <text evidence="1 2">Belongs to the YPI1 family.</text>
</comment>
<feature type="compositionally biased region" description="Basic residues" evidence="3">
    <location>
        <begin position="115"/>
        <end position="125"/>
    </location>
</feature>
<dbReference type="GO" id="GO:0072542">
    <property type="term" value="F:protein phosphatase activator activity"/>
    <property type="evidence" value="ECO:0007669"/>
    <property type="project" value="EnsemblFungi"/>
</dbReference>
<dbReference type="eggNOG" id="KOG4102">
    <property type="taxonomic scope" value="Eukaryota"/>
</dbReference>
<dbReference type="RefSeq" id="XP_003955616.1">
    <property type="nucleotide sequence ID" value="XM_003955567.1"/>
</dbReference>
<reference evidence="4 5" key="1">
    <citation type="journal article" date="2011" name="Proc. Natl. Acad. Sci. U.S.A.">
        <title>Evolutionary erosion of yeast sex chromosomes by mating-type switching accidents.</title>
        <authorList>
            <person name="Gordon J.L."/>
            <person name="Armisen D."/>
            <person name="Proux-Wera E."/>
            <person name="Oheigeartaigh S.S."/>
            <person name="Byrne K.P."/>
            <person name="Wolfe K.H."/>
        </authorList>
    </citation>
    <scope>NUCLEOTIDE SEQUENCE [LARGE SCALE GENOMIC DNA]</scope>
    <source>
        <strain evidence="5">ATCC 22294 / BCRC 22015 / CBS 2517 / CECT 1963 / NBRC 1671 / NRRL Y-8276</strain>
    </source>
</reference>
<dbReference type="EMBL" id="HE650822">
    <property type="protein sequence ID" value="CCF56481.1"/>
    <property type="molecule type" value="Genomic_DNA"/>
</dbReference>
<keyword evidence="5" id="KW-1185">Reference proteome</keyword>
<evidence type="ECO:0000313" key="4">
    <source>
        <dbReference type="EMBL" id="CCF56481.1"/>
    </source>
</evidence>
<dbReference type="PANTHER" id="PTHR20835:SF0">
    <property type="entry name" value="E3 UBIQUITIN-PROTEIN LIGASE PPP1R11"/>
    <property type="match status" value="1"/>
</dbReference>
<dbReference type="HOGENOM" id="CLU_098333_3_0_1"/>
<dbReference type="GeneID" id="13882784"/>
<feature type="region of interest" description="Disordered" evidence="3">
    <location>
        <begin position="1"/>
        <end position="151"/>
    </location>
</feature>
<gene>
    <name evidence="4" type="primary">KAFR0B01820</name>
    <name evidence="4" type="ORF">KAFR_0B01820</name>
</gene>
<dbReference type="KEGG" id="kaf:KAFR_0B01820"/>
<dbReference type="Proteomes" id="UP000005220">
    <property type="component" value="Chromosome 2"/>
</dbReference>
<evidence type="ECO:0000256" key="3">
    <source>
        <dbReference type="SAM" id="MobiDB-lite"/>
    </source>
</evidence>
<dbReference type="InParanoid" id="H2AQ31"/>
<keyword evidence="2" id="KW-0539">Nucleus</keyword>
<dbReference type="GO" id="GO:0007094">
    <property type="term" value="P:mitotic spindle assembly checkpoint signaling"/>
    <property type="evidence" value="ECO:0007669"/>
    <property type="project" value="EnsemblFungi"/>
</dbReference>
<dbReference type="PANTHER" id="PTHR20835">
    <property type="entry name" value="E3 UBIQUITIN-PROTEIN LIGASE PPP1R11-RELATED"/>
    <property type="match status" value="1"/>
</dbReference>
<evidence type="ECO:0000256" key="2">
    <source>
        <dbReference type="RuleBase" id="RU367162"/>
    </source>
</evidence>
<sequence>MVYPLSTDGQQGSSHSMNSQTITLPAPVLKLRGESKENKSDDKEKTSVRWKQDTVDNENLNRKKTKICCIFHPNDEEEEDDHDHEHHKPDPADSSSDSDSDSSGDDQGFDFNERRQRRIERRHKKMLEDKAPSPNAYEFQPDYTHRQNKST</sequence>
<feature type="compositionally biased region" description="Basic and acidic residues" evidence="3">
    <location>
        <begin position="31"/>
        <end position="54"/>
    </location>
</feature>
<feature type="compositionally biased region" description="Acidic residues" evidence="3">
    <location>
        <begin position="96"/>
        <end position="108"/>
    </location>
</feature>
<comment type="subcellular location">
    <subcellularLocation>
        <location evidence="2">Nucleus</location>
    </subcellularLocation>
</comment>
<feature type="compositionally biased region" description="Polar residues" evidence="3">
    <location>
        <begin position="7"/>
        <end position="23"/>
    </location>
</feature>
<organism evidence="4 5">
    <name type="scientific">Kazachstania africana (strain ATCC 22294 / BCRC 22015 / CBS 2517 / CECT 1963 / NBRC 1671 / NRRL Y-8276)</name>
    <name type="common">Yeast</name>
    <name type="synonym">Kluyveromyces africanus</name>
    <dbReference type="NCBI Taxonomy" id="1071382"/>
    <lineage>
        <taxon>Eukaryota</taxon>
        <taxon>Fungi</taxon>
        <taxon>Dikarya</taxon>
        <taxon>Ascomycota</taxon>
        <taxon>Saccharomycotina</taxon>
        <taxon>Saccharomycetes</taxon>
        <taxon>Saccharomycetales</taxon>
        <taxon>Saccharomycetaceae</taxon>
        <taxon>Kazachstania</taxon>
    </lineage>
</organism>
<dbReference type="GO" id="GO:0004865">
    <property type="term" value="F:protein serine/threonine phosphatase inhibitor activity"/>
    <property type="evidence" value="ECO:0007669"/>
    <property type="project" value="UniProtKB-UniRule"/>
</dbReference>
<name>H2AQ31_KAZAF</name>
<dbReference type="GO" id="GO:0006873">
    <property type="term" value="P:intracellular monoatomic ion homeostasis"/>
    <property type="evidence" value="ECO:0007669"/>
    <property type="project" value="EnsemblFungi"/>
</dbReference>
<evidence type="ECO:0000256" key="1">
    <source>
        <dbReference type="ARBA" id="ARBA00005605"/>
    </source>
</evidence>
<dbReference type="GO" id="GO:0005634">
    <property type="term" value="C:nucleus"/>
    <property type="evidence" value="ECO:0007669"/>
    <property type="project" value="UniProtKB-SubCell"/>
</dbReference>
<dbReference type="GO" id="GO:0000164">
    <property type="term" value="C:protein phosphatase type 1 complex"/>
    <property type="evidence" value="ECO:0007669"/>
    <property type="project" value="EnsemblFungi"/>
</dbReference>
<evidence type="ECO:0000313" key="5">
    <source>
        <dbReference type="Proteomes" id="UP000005220"/>
    </source>
</evidence>